<feature type="compositionally biased region" description="Low complexity" evidence="1">
    <location>
        <begin position="8"/>
        <end position="23"/>
    </location>
</feature>
<keyword evidence="3" id="KW-1185">Reference proteome</keyword>
<evidence type="ECO:0000313" key="3">
    <source>
        <dbReference type="Proteomes" id="UP000274922"/>
    </source>
</evidence>
<dbReference type="Pfam" id="PF00653">
    <property type="entry name" value="BIR"/>
    <property type="match status" value="1"/>
</dbReference>
<protein>
    <submittedName>
        <fullName evidence="2">Uncharacterized protein</fullName>
    </submittedName>
</protein>
<dbReference type="Gene3D" id="1.10.1170.10">
    <property type="entry name" value="Inhibitor Of Apoptosis Protein (2mihbC-IAP-1), Chain A"/>
    <property type="match status" value="1"/>
</dbReference>
<feature type="region of interest" description="Disordered" evidence="1">
    <location>
        <begin position="1"/>
        <end position="37"/>
    </location>
</feature>
<evidence type="ECO:0000256" key="1">
    <source>
        <dbReference type="SAM" id="MobiDB-lite"/>
    </source>
</evidence>
<sequence>MMSQTNTGGVAVAPAHHGHASSVKSARPRSDPFSTSINLRDADRQKVAHLCAALGGHASLVDVVMATPRAPGDGEGVWNPAGPMAVSITPAGWEDAASPCFHLCTLDAPHERLSVPISEFWSPACLAKPRQNAWWVHTATTGIGGIASPGRPNEPGGAEGIPAVALRLRFLSQAEYDDFVAQMHAAVLQMAEPGLQARLATFVGSRFPQKRQIALARQGLHCETGWNAAGQIAQLAVCDACGACFDPDPAESGEELGHEADGGAADRHGHAAHLDATGTCCPFVDADPTWRGLPARITAANQHRFAAPVARLWATRHHYLVSDGPLETEQLTPHLVNLFRFENGDDTGADGANGMHEEESDARWVREGPALVFVVATAPPRIVAFSLRGGGVPLINMAPPPLWGHLWRSGSVAMETPASRDDTAPRALHVPTIFLSTGGARGVVDPCPVPVPRLREASRSYDTGADEAALRAQTRAMPEAEPVAPFVSLSRMASLEQLSPADAASMDAPRQYSYRPRIVQETSHRMLALQFLDTEQRDAFQERVRKLVQGAVARRATEARHQTFAHASTGSHEQSEVAARLARDGFGYDASLQAVQCTFCGMTAPWAEAEQSSLAQAHRTHAEQRCQRIARSLPSWAPAPLLCPYVAES</sequence>
<dbReference type="Proteomes" id="UP000274922">
    <property type="component" value="Unassembled WGS sequence"/>
</dbReference>
<dbReference type="InterPro" id="IPR001370">
    <property type="entry name" value="BIR_rpt"/>
</dbReference>
<dbReference type="SUPFAM" id="SSF57924">
    <property type="entry name" value="Inhibitor of apoptosis (IAP) repeat"/>
    <property type="match status" value="1"/>
</dbReference>
<evidence type="ECO:0000313" key="2">
    <source>
        <dbReference type="EMBL" id="RKP01028.1"/>
    </source>
</evidence>
<accession>A0A4P9X749</accession>
<gene>
    <name evidence="2" type="ORF">CXG81DRAFT_26280</name>
</gene>
<name>A0A4P9X749_9FUNG</name>
<dbReference type="PROSITE" id="PS50143">
    <property type="entry name" value="BIR_REPEAT_2"/>
    <property type="match status" value="1"/>
</dbReference>
<proteinExistence type="predicted"/>
<dbReference type="EMBL" id="ML014188">
    <property type="protein sequence ID" value="RKP01028.1"/>
    <property type="molecule type" value="Genomic_DNA"/>
</dbReference>
<organism evidence="2 3">
    <name type="scientific">Caulochytrium protostelioides</name>
    <dbReference type="NCBI Taxonomy" id="1555241"/>
    <lineage>
        <taxon>Eukaryota</taxon>
        <taxon>Fungi</taxon>
        <taxon>Fungi incertae sedis</taxon>
        <taxon>Chytridiomycota</taxon>
        <taxon>Chytridiomycota incertae sedis</taxon>
        <taxon>Chytridiomycetes</taxon>
        <taxon>Caulochytriales</taxon>
        <taxon>Caulochytriaceae</taxon>
        <taxon>Caulochytrium</taxon>
    </lineage>
</organism>
<reference evidence="3" key="1">
    <citation type="journal article" date="2018" name="Nat. Microbiol.">
        <title>Leveraging single-cell genomics to expand the fungal tree of life.</title>
        <authorList>
            <person name="Ahrendt S.R."/>
            <person name="Quandt C.A."/>
            <person name="Ciobanu D."/>
            <person name="Clum A."/>
            <person name="Salamov A."/>
            <person name="Andreopoulos B."/>
            <person name="Cheng J.F."/>
            <person name="Woyke T."/>
            <person name="Pelin A."/>
            <person name="Henrissat B."/>
            <person name="Reynolds N.K."/>
            <person name="Benny G.L."/>
            <person name="Smith M.E."/>
            <person name="James T.Y."/>
            <person name="Grigoriev I.V."/>
        </authorList>
    </citation>
    <scope>NUCLEOTIDE SEQUENCE [LARGE SCALE GENOMIC DNA]</scope>
    <source>
        <strain evidence="3">ATCC 52028</strain>
    </source>
</reference>
<dbReference type="AlphaFoldDB" id="A0A4P9X749"/>